<accession>A0A0G1A677</accession>
<feature type="transmembrane region" description="Helical" evidence="1">
    <location>
        <begin position="37"/>
        <end position="54"/>
    </location>
</feature>
<keyword evidence="1" id="KW-1133">Transmembrane helix</keyword>
<dbReference type="Proteomes" id="UP000034837">
    <property type="component" value="Unassembled WGS sequence"/>
</dbReference>
<proteinExistence type="predicted"/>
<comment type="caution">
    <text evidence="3">The sequence shown here is derived from an EMBL/GenBank/DDBJ whole genome shotgun (WGS) entry which is preliminary data.</text>
</comment>
<organism evidence="3 4">
    <name type="scientific">Candidatus Magasanikbacteria bacterium GW2011_GWA2_42_32</name>
    <dbReference type="NCBI Taxonomy" id="1619039"/>
    <lineage>
        <taxon>Bacteria</taxon>
        <taxon>Candidatus Magasanikiibacteriota</taxon>
    </lineage>
</organism>
<dbReference type="Gene3D" id="2.170.130.30">
    <property type="match status" value="1"/>
</dbReference>
<reference evidence="3 4" key="1">
    <citation type="journal article" date="2015" name="Nature">
        <title>rRNA introns, odd ribosomes, and small enigmatic genomes across a large radiation of phyla.</title>
        <authorList>
            <person name="Brown C.T."/>
            <person name="Hug L.A."/>
            <person name="Thomas B.C."/>
            <person name="Sharon I."/>
            <person name="Castelle C.J."/>
            <person name="Singh A."/>
            <person name="Wilkins M.J."/>
            <person name="Williams K.H."/>
            <person name="Banfield J.F."/>
        </authorList>
    </citation>
    <scope>NUCLEOTIDE SEQUENCE [LARGE SCALE GENOMIC DNA]</scope>
</reference>
<sequence length="239" mass="27363">MLLYLFFAADYRRDCKKDIGAPQNAMKHFVKKHTHHFGLWALSGLLLIWSMIWLNNLDKQMIQKTPIKTEKIKLAASSTQEILLRQSVDQNDKNEIASASPLNDIEKTKPKNDQPISATSFVADAISKVTPIEKPDENIISVTFKFIAPTFNKEFPIKVAPQNTVYEAMQQLQEQIPIKFKNFSAFGAFVEAIDDMTNNPNTNLFWIYYINGQAAKLGISYIKLNPNDVITWRYEQGIF</sequence>
<evidence type="ECO:0000256" key="1">
    <source>
        <dbReference type="SAM" id="Phobius"/>
    </source>
</evidence>
<evidence type="ECO:0000259" key="2">
    <source>
        <dbReference type="Pfam" id="PF14478"/>
    </source>
</evidence>
<dbReference type="AlphaFoldDB" id="A0A0G1A677"/>
<feature type="domain" description="Transcobalamin-like C-terminal" evidence="2">
    <location>
        <begin position="164"/>
        <end position="235"/>
    </location>
</feature>
<keyword evidence="1" id="KW-0472">Membrane</keyword>
<dbReference type="Pfam" id="PF14478">
    <property type="entry name" value="DUF4430"/>
    <property type="match status" value="1"/>
</dbReference>
<keyword evidence="1" id="KW-0812">Transmembrane</keyword>
<name>A0A0G1A677_9BACT</name>
<dbReference type="InterPro" id="IPR027954">
    <property type="entry name" value="Transcobalamin-like_C"/>
</dbReference>
<protein>
    <recommendedName>
        <fullName evidence="2">Transcobalamin-like C-terminal domain-containing protein</fullName>
    </recommendedName>
</protein>
<gene>
    <name evidence="3" type="ORF">UV20_C0009G0004</name>
</gene>
<dbReference type="EMBL" id="LCDO01000009">
    <property type="protein sequence ID" value="KKS56525.1"/>
    <property type="molecule type" value="Genomic_DNA"/>
</dbReference>
<evidence type="ECO:0000313" key="4">
    <source>
        <dbReference type="Proteomes" id="UP000034837"/>
    </source>
</evidence>
<evidence type="ECO:0000313" key="3">
    <source>
        <dbReference type="EMBL" id="KKS56525.1"/>
    </source>
</evidence>